<name>A0ABW4ZYT5_9BACL</name>
<gene>
    <name evidence="1" type="ORF">ACFSOY_12020</name>
</gene>
<evidence type="ECO:0000313" key="2">
    <source>
        <dbReference type="Proteomes" id="UP001597343"/>
    </source>
</evidence>
<dbReference type="EMBL" id="JBHUIO010000006">
    <property type="protein sequence ID" value="MFD2170730.1"/>
    <property type="molecule type" value="Genomic_DNA"/>
</dbReference>
<evidence type="ECO:0000313" key="1">
    <source>
        <dbReference type="EMBL" id="MFD2170730.1"/>
    </source>
</evidence>
<comment type="caution">
    <text evidence="1">The sequence shown here is derived from an EMBL/GenBank/DDBJ whole genome shotgun (WGS) entry which is preliminary data.</text>
</comment>
<accession>A0ABW4ZYT5</accession>
<keyword evidence="2" id="KW-1185">Reference proteome</keyword>
<organism evidence="1 2">
    <name type="scientific">Tumebacillus lipolyticus</name>
    <dbReference type="NCBI Taxonomy" id="1280370"/>
    <lineage>
        <taxon>Bacteria</taxon>
        <taxon>Bacillati</taxon>
        <taxon>Bacillota</taxon>
        <taxon>Bacilli</taxon>
        <taxon>Bacillales</taxon>
        <taxon>Alicyclobacillaceae</taxon>
        <taxon>Tumebacillus</taxon>
    </lineage>
</organism>
<proteinExistence type="predicted"/>
<sequence length="54" mass="6049">MLDKFSALIGVKQDSIVEPDADVSCATHINCQTYPYEASFIWINNKPVFQHCGC</sequence>
<protein>
    <submittedName>
        <fullName evidence="1">Uncharacterized protein</fullName>
    </submittedName>
</protein>
<reference evidence="2" key="1">
    <citation type="journal article" date="2019" name="Int. J. Syst. Evol. Microbiol.">
        <title>The Global Catalogue of Microorganisms (GCM) 10K type strain sequencing project: providing services to taxonomists for standard genome sequencing and annotation.</title>
        <authorList>
            <consortium name="The Broad Institute Genomics Platform"/>
            <consortium name="The Broad Institute Genome Sequencing Center for Infectious Disease"/>
            <person name="Wu L."/>
            <person name="Ma J."/>
        </authorList>
    </citation>
    <scope>NUCLEOTIDE SEQUENCE [LARGE SCALE GENOMIC DNA]</scope>
    <source>
        <strain evidence="2">CGMCC 1.13574</strain>
    </source>
</reference>
<dbReference type="Proteomes" id="UP001597343">
    <property type="component" value="Unassembled WGS sequence"/>
</dbReference>